<dbReference type="InterPro" id="IPR036392">
    <property type="entry name" value="PLAT/LH2_dom_sf"/>
</dbReference>
<dbReference type="GeneID" id="114318004"/>
<comment type="similarity">
    <text evidence="1 12">Belongs to the lipoxygenase family.</text>
</comment>
<dbReference type="InterPro" id="IPR027433">
    <property type="entry name" value="Lipoxygenase_dom_3"/>
</dbReference>
<keyword evidence="9" id="KW-0443">Lipid metabolism</keyword>
<dbReference type="SMART" id="SM00308">
    <property type="entry name" value="LH2"/>
    <property type="match status" value="1"/>
</dbReference>
<evidence type="ECO:0000256" key="6">
    <source>
        <dbReference type="ARBA" id="ARBA00022964"/>
    </source>
</evidence>
<evidence type="ECO:0000256" key="5">
    <source>
        <dbReference type="ARBA" id="ARBA00022832"/>
    </source>
</evidence>
<evidence type="ECO:0000256" key="3">
    <source>
        <dbReference type="ARBA" id="ARBA00022723"/>
    </source>
</evidence>
<dbReference type="KEGG" id="csin:114318004"/>
<dbReference type="PRINTS" id="PR00087">
    <property type="entry name" value="LIPOXYGENASE"/>
</dbReference>
<dbReference type="GO" id="GO:0046872">
    <property type="term" value="F:metal ion binding"/>
    <property type="evidence" value="ECO:0007669"/>
    <property type="project" value="UniProtKB-UniRule"/>
</dbReference>
<dbReference type="Gene3D" id="4.10.372.10">
    <property type="entry name" value="Lipoxygenase-1, Domain 3"/>
    <property type="match status" value="1"/>
</dbReference>
<evidence type="ECO:0000256" key="10">
    <source>
        <dbReference type="ARBA" id="ARBA00023160"/>
    </source>
</evidence>
<dbReference type="PANTHER" id="PTHR11771">
    <property type="entry name" value="LIPOXYGENASE"/>
    <property type="match status" value="1"/>
</dbReference>
<dbReference type="SUPFAM" id="SSF48484">
    <property type="entry name" value="Lipoxigenase"/>
    <property type="match status" value="1"/>
</dbReference>
<comment type="function">
    <text evidence="12">Plant lipoxygenase may be involved in a number of diverse aspects of plant physiology including growth and development, pest resistance, and senescence or responses to wounding.</text>
</comment>
<dbReference type="InterPro" id="IPR001024">
    <property type="entry name" value="PLAT/LH2_dom"/>
</dbReference>
<dbReference type="EMBL" id="MG708232">
    <property type="protein sequence ID" value="AWI98015.1"/>
    <property type="molecule type" value="mRNA"/>
</dbReference>
<dbReference type="SUPFAM" id="SSF49723">
    <property type="entry name" value="Lipase/lipooxygenase domain (PLAT/LH2 domain)"/>
    <property type="match status" value="1"/>
</dbReference>
<dbReference type="PROSITE" id="PS00081">
    <property type="entry name" value="LIPOXYGENASE_2"/>
    <property type="match status" value="1"/>
</dbReference>
<dbReference type="Gene3D" id="4.10.375.10">
    <property type="entry name" value="Lipoxygenase-1, Domain 2"/>
    <property type="match status" value="1"/>
</dbReference>
<evidence type="ECO:0000256" key="1">
    <source>
        <dbReference type="ARBA" id="ARBA00009419"/>
    </source>
</evidence>
<evidence type="ECO:0000256" key="11">
    <source>
        <dbReference type="PROSITE-ProRule" id="PRU00152"/>
    </source>
</evidence>
<keyword evidence="2 12" id="KW-0444">Lipid biosynthesis</keyword>
<dbReference type="InterPro" id="IPR020834">
    <property type="entry name" value="LipOase_CS"/>
</dbReference>
<dbReference type="EC" id="1.13.11.-" evidence="12"/>
<feature type="domain" description="Lipoxygenase" evidence="14">
    <location>
        <begin position="186"/>
        <end position="876"/>
    </location>
</feature>
<evidence type="ECO:0000256" key="7">
    <source>
        <dbReference type="ARBA" id="ARBA00023002"/>
    </source>
</evidence>
<dbReference type="GO" id="GO:0006633">
    <property type="term" value="P:fatty acid biosynthetic process"/>
    <property type="evidence" value="ECO:0007669"/>
    <property type="project" value="UniProtKB-KW"/>
</dbReference>
<keyword evidence="4 12" id="KW-0925">Oxylipin biosynthesis</keyword>
<evidence type="ECO:0000256" key="12">
    <source>
        <dbReference type="RuleBase" id="RU003975"/>
    </source>
</evidence>
<keyword evidence="10 12" id="KW-0275">Fatty acid biosynthesis</keyword>
<evidence type="ECO:0000259" key="14">
    <source>
        <dbReference type="PROSITE" id="PS51393"/>
    </source>
</evidence>
<accession>A0A2S1UFW8</accession>
<evidence type="ECO:0000256" key="2">
    <source>
        <dbReference type="ARBA" id="ARBA00022516"/>
    </source>
</evidence>
<evidence type="ECO:0000256" key="8">
    <source>
        <dbReference type="ARBA" id="ARBA00023004"/>
    </source>
</evidence>
<comment type="caution">
    <text evidence="11">Lacks conserved residue(s) required for the propagation of feature annotation.</text>
</comment>
<comment type="pathway">
    <text evidence="12">Lipid metabolism; oxylipin biosynthesis.</text>
</comment>
<dbReference type="UniPathway" id="UPA00382"/>
<dbReference type="GO" id="GO:0016702">
    <property type="term" value="F:oxidoreductase activity, acting on single donors with incorporation of molecular oxygen, incorporation of two atoms of oxygen"/>
    <property type="evidence" value="ECO:0007669"/>
    <property type="project" value="InterPro"/>
</dbReference>
<feature type="domain" description="PLAT" evidence="13">
    <location>
        <begin position="32"/>
        <end position="155"/>
    </location>
</feature>
<evidence type="ECO:0000256" key="4">
    <source>
        <dbReference type="ARBA" id="ARBA00022767"/>
    </source>
</evidence>
<dbReference type="InterPro" id="IPR036226">
    <property type="entry name" value="LipOase_C_sf"/>
</dbReference>
<reference evidence="15" key="1">
    <citation type="journal article" date="2018" name="Plant Cell Physiol.">
        <title>Characterization and alternative splicing profiles of lipoxygenase gene family in tea plant (Camellia sinensis).</title>
        <authorList>
            <person name="Zhu J."/>
            <person name="Wang X."/>
            <person name="Guo L."/>
            <person name="Xu Q."/>
            <person name="Zhao S."/>
            <person name="Li F."/>
            <person name="Yan X."/>
            <person name="Liu S."/>
            <person name="Wei C."/>
        </authorList>
    </citation>
    <scope>NUCLEOTIDE SEQUENCE</scope>
</reference>
<evidence type="ECO:0000313" key="15">
    <source>
        <dbReference type="EMBL" id="AWI98015.1"/>
    </source>
</evidence>
<dbReference type="Pfam" id="PF01477">
    <property type="entry name" value="PLAT"/>
    <property type="match status" value="1"/>
</dbReference>
<sequence>MEQRGGGPCSSLQNCVNAIHKAHTSHSTKHIIKGQIIVQRSRGESVPGSAASVQLFSCSQVDPNTGKGKMSGIAKLRDGKTNKHSGIKITTYEIKFHVEPEFGIPGAIVIKNQHKDRFFLQSASLKDSGNRTVYFDCNSWVYPTHKTKTNRLFFSNIVSHILNWFCFSCFPVCSKLQSMLLLCCLSYLPNQTPKALVELRKEELTSLRGDGTGERKEWERIYDYDYYNDLGNPNKGSQHMRPILGGSKTYPYPRRCRTGRPGRNQDNQTETIKLDVYVPPDERLSPKKLSEFISNSIQAALHFVLPEAKSLFGKDSGNFESFDEIRDLFTSSRNQVVEGWVAEKLKRMVTPDLFKKITQASKEKPTEFPLPRIAENELAWKDDEEFVQQMLAGINPAVIQSLETFPPKSKDGVWSTIKQSHIEHNLDGLTIEEAMYQWRIFILDHHDYLMPFLNRMNTKGVCAYASRTLLFLRNDETLKPLAIELSLPSSSGGEEIHRVFIPSMQGTEAALWQFAKSHVAVNDSCHHQLISHWLKTHAVVEPFIIATRRQLSAMHPIHRLLDPHFKDTMHMNALARSVLINSGGILEKTLATGEISMELSSALYKDWRFDEQGLPADLLKRDMAFPNPDRPGGVQLLFEDYPYGADGLEIWAAIKTCVTNFCSLFYTNDDSLRSDDEIQAWWLEIRNVGHGDKCNETWWYSMTTLTDLIEALTTLIWTSSALHAAVNFGQYGYAGYPLNRPSLCRKFIPKEGTQDFAEFLSDPDKYYLRMLPERFEMTLSVALVEVLSQHTSDEVYLGHQSSVVWTDNEQIHQIFKQFRENLLQVEKRISERNKNPQLKNRWGPAKITYKLLYPDTSNDGFKGGITGKGIPNSISI</sequence>
<proteinExistence type="evidence at transcript level"/>
<dbReference type="GO" id="GO:0031408">
    <property type="term" value="P:oxylipin biosynthetic process"/>
    <property type="evidence" value="ECO:0007669"/>
    <property type="project" value="UniProtKB-UniRule"/>
</dbReference>
<dbReference type="Gene3D" id="3.10.450.60">
    <property type="match status" value="1"/>
</dbReference>
<dbReference type="FunFam" id="1.20.245.10:FF:000002">
    <property type="entry name" value="Lipoxygenase"/>
    <property type="match status" value="1"/>
</dbReference>
<dbReference type="InterPro" id="IPR000907">
    <property type="entry name" value="LipOase"/>
</dbReference>
<dbReference type="InterPro" id="IPR013819">
    <property type="entry name" value="LipOase_C"/>
</dbReference>
<evidence type="ECO:0000256" key="9">
    <source>
        <dbReference type="ARBA" id="ARBA00023098"/>
    </source>
</evidence>
<dbReference type="Gene3D" id="1.20.245.10">
    <property type="entry name" value="Lipoxygenase-1, Domain 5"/>
    <property type="match status" value="1"/>
</dbReference>
<protein>
    <recommendedName>
        <fullName evidence="12">Lipoxygenase</fullName>
        <ecNumber evidence="12">1.13.11.-</ecNumber>
    </recommendedName>
</protein>
<dbReference type="PROSITE" id="PS51393">
    <property type="entry name" value="LIPOXYGENASE_3"/>
    <property type="match status" value="1"/>
</dbReference>
<evidence type="ECO:0000259" key="13">
    <source>
        <dbReference type="PROSITE" id="PS50095"/>
    </source>
</evidence>
<keyword evidence="7" id="KW-0560">Oxidoreductase</keyword>
<keyword evidence="5" id="KW-0276">Fatty acid metabolism</keyword>
<dbReference type="PROSITE" id="PS50095">
    <property type="entry name" value="PLAT"/>
    <property type="match status" value="1"/>
</dbReference>
<dbReference type="Pfam" id="PF00305">
    <property type="entry name" value="Lipoxygenase"/>
    <property type="match status" value="1"/>
</dbReference>
<dbReference type="OrthoDB" id="407298at2759"/>
<organism evidence="15">
    <name type="scientific">Camellia sinensis</name>
    <name type="common">Tea plant</name>
    <name type="synonym">Thea sinensis</name>
    <dbReference type="NCBI Taxonomy" id="4442"/>
    <lineage>
        <taxon>Eukaryota</taxon>
        <taxon>Viridiplantae</taxon>
        <taxon>Streptophyta</taxon>
        <taxon>Embryophyta</taxon>
        <taxon>Tracheophyta</taxon>
        <taxon>Spermatophyta</taxon>
        <taxon>Magnoliopsida</taxon>
        <taxon>eudicotyledons</taxon>
        <taxon>Gunneridae</taxon>
        <taxon>Pentapetalae</taxon>
        <taxon>asterids</taxon>
        <taxon>Ericales</taxon>
        <taxon>Theaceae</taxon>
        <taxon>Camellia</taxon>
    </lineage>
</organism>
<dbReference type="InterPro" id="IPR001246">
    <property type="entry name" value="LipOase_plant"/>
</dbReference>
<dbReference type="Gene3D" id="2.60.60.20">
    <property type="entry name" value="PLAT/LH2 domain"/>
    <property type="match status" value="1"/>
</dbReference>
<keyword evidence="8" id="KW-0408">Iron</keyword>
<dbReference type="AlphaFoldDB" id="A0A2S1UFW8"/>
<dbReference type="RefSeq" id="XP_028120617.1">
    <property type="nucleotide sequence ID" value="XM_028264816.1"/>
</dbReference>
<dbReference type="PRINTS" id="PR00468">
    <property type="entry name" value="PLTLPOXGNASE"/>
</dbReference>
<keyword evidence="3" id="KW-0479">Metal-binding</keyword>
<dbReference type="GO" id="GO:0034440">
    <property type="term" value="P:lipid oxidation"/>
    <property type="evidence" value="ECO:0007669"/>
    <property type="project" value="InterPro"/>
</dbReference>
<name>A0A2S1UFW8_CAMSI</name>
<keyword evidence="6" id="KW-0223">Dioxygenase</keyword>